<dbReference type="PRINTS" id="PR00300">
    <property type="entry name" value="CLPPROTEASEA"/>
</dbReference>
<dbReference type="GO" id="GO:0005737">
    <property type="term" value="C:cytoplasm"/>
    <property type="evidence" value="ECO:0007669"/>
    <property type="project" value="TreeGrafter"/>
</dbReference>
<dbReference type="GO" id="GO:0034605">
    <property type="term" value="P:cellular response to heat"/>
    <property type="evidence" value="ECO:0007669"/>
    <property type="project" value="TreeGrafter"/>
</dbReference>
<dbReference type="SUPFAM" id="SSF52540">
    <property type="entry name" value="P-loop containing nucleoside triphosphate hydrolases"/>
    <property type="match status" value="1"/>
</dbReference>
<gene>
    <name evidence="4" type="ORF">LTRI10_LOCUS46174</name>
</gene>
<dbReference type="Gene3D" id="1.10.8.60">
    <property type="match status" value="1"/>
</dbReference>
<sequence>MELPDLEQRLMIHIIGQDEAVKAVSRVARRSRTGVRNPSRPLASFLFAGPSSVGKAKLANALAIEFYGSSHYSVIRFDMGDYDRKHLVSHLTDSIIRKPRSVILFHGIENAHRDVGHALLRIVDDGTLTNQKGQRGDFRNAIIVMTFDIVQPEVIRTFRTGNDVQRSISQFLSGILGAQISSRIDEVLLFNEVTREHVEQIVEVMVREFTGRVRGRKCIEVEVTSGMKRRVVEEGYDPSCGAKPLKSAFTRLVEDPLADAILDGRIVRGGRHVTLDYQNHPIVVSDSSSV</sequence>
<keyword evidence="2" id="KW-0067">ATP-binding</keyword>
<dbReference type="SMART" id="SM01086">
    <property type="entry name" value="ClpB_D2-small"/>
    <property type="match status" value="1"/>
</dbReference>
<dbReference type="GO" id="GO:0016887">
    <property type="term" value="F:ATP hydrolysis activity"/>
    <property type="evidence" value="ECO:0007669"/>
    <property type="project" value="InterPro"/>
</dbReference>
<dbReference type="Pfam" id="PF07724">
    <property type="entry name" value="AAA_2"/>
    <property type="match status" value="1"/>
</dbReference>
<dbReference type="Pfam" id="PF10431">
    <property type="entry name" value="ClpB_D2-small"/>
    <property type="match status" value="1"/>
</dbReference>
<keyword evidence="1" id="KW-0547">Nucleotide-binding</keyword>
<evidence type="ECO:0000313" key="4">
    <source>
        <dbReference type="EMBL" id="CAL1406451.1"/>
    </source>
</evidence>
<dbReference type="Gene3D" id="3.40.50.300">
    <property type="entry name" value="P-loop containing nucleotide triphosphate hydrolases"/>
    <property type="match status" value="1"/>
</dbReference>
<proteinExistence type="predicted"/>
<feature type="domain" description="Clp ATPase C-terminal" evidence="3">
    <location>
        <begin position="193"/>
        <end position="284"/>
    </location>
</feature>
<evidence type="ECO:0000313" key="5">
    <source>
        <dbReference type="Proteomes" id="UP001497516"/>
    </source>
</evidence>
<organism evidence="4 5">
    <name type="scientific">Linum trigynum</name>
    <dbReference type="NCBI Taxonomy" id="586398"/>
    <lineage>
        <taxon>Eukaryota</taxon>
        <taxon>Viridiplantae</taxon>
        <taxon>Streptophyta</taxon>
        <taxon>Embryophyta</taxon>
        <taxon>Tracheophyta</taxon>
        <taxon>Spermatophyta</taxon>
        <taxon>Magnoliopsida</taxon>
        <taxon>eudicotyledons</taxon>
        <taxon>Gunneridae</taxon>
        <taxon>Pentapetalae</taxon>
        <taxon>rosids</taxon>
        <taxon>fabids</taxon>
        <taxon>Malpighiales</taxon>
        <taxon>Linaceae</taxon>
        <taxon>Linum</taxon>
    </lineage>
</organism>
<evidence type="ECO:0000259" key="3">
    <source>
        <dbReference type="SMART" id="SM01086"/>
    </source>
</evidence>
<reference evidence="4 5" key="1">
    <citation type="submission" date="2024-04" db="EMBL/GenBank/DDBJ databases">
        <authorList>
            <person name="Fracassetti M."/>
        </authorList>
    </citation>
    <scope>NUCLEOTIDE SEQUENCE [LARGE SCALE GENOMIC DNA]</scope>
</reference>
<dbReference type="InterPro" id="IPR019489">
    <property type="entry name" value="Clp_ATPase_C"/>
</dbReference>
<name>A0AAV2G6Z9_9ROSI</name>
<dbReference type="GO" id="GO:0005524">
    <property type="term" value="F:ATP binding"/>
    <property type="evidence" value="ECO:0007669"/>
    <property type="project" value="UniProtKB-KW"/>
</dbReference>
<dbReference type="InterPro" id="IPR003959">
    <property type="entry name" value="ATPase_AAA_core"/>
</dbReference>
<accession>A0AAV2G6Z9</accession>
<dbReference type="AlphaFoldDB" id="A0AAV2G6Z9"/>
<dbReference type="InterPro" id="IPR001270">
    <property type="entry name" value="ClpA/B"/>
</dbReference>
<dbReference type="CDD" id="cd19499">
    <property type="entry name" value="RecA-like_ClpB_Hsp104-like"/>
    <property type="match status" value="1"/>
</dbReference>
<keyword evidence="5" id="KW-1185">Reference proteome</keyword>
<dbReference type="InterPro" id="IPR027417">
    <property type="entry name" value="P-loop_NTPase"/>
</dbReference>
<evidence type="ECO:0000256" key="1">
    <source>
        <dbReference type="ARBA" id="ARBA00022741"/>
    </source>
</evidence>
<dbReference type="EMBL" id="OZ034821">
    <property type="protein sequence ID" value="CAL1406451.1"/>
    <property type="molecule type" value="Genomic_DNA"/>
</dbReference>
<protein>
    <recommendedName>
        <fullName evidence="3">Clp ATPase C-terminal domain-containing protein</fullName>
    </recommendedName>
</protein>
<dbReference type="InterPro" id="IPR050130">
    <property type="entry name" value="ClpA_ClpB"/>
</dbReference>
<dbReference type="PANTHER" id="PTHR11638">
    <property type="entry name" value="ATP-DEPENDENT CLP PROTEASE"/>
    <property type="match status" value="1"/>
</dbReference>
<evidence type="ECO:0000256" key="2">
    <source>
        <dbReference type="ARBA" id="ARBA00022840"/>
    </source>
</evidence>
<dbReference type="PANTHER" id="PTHR11638:SF189">
    <property type="entry name" value="CLP R DOMAIN-CONTAINING PROTEIN"/>
    <property type="match status" value="1"/>
</dbReference>
<dbReference type="Proteomes" id="UP001497516">
    <property type="component" value="Chromosome 8"/>
</dbReference>